<name>E6TRK8_EVAC2</name>
<accession>E6TRK8</accession>
<dbReference type="KEGG" id="bco:Bcell_0010"/>
<dbReference type="InterPro" id="IPR026988">
    <property type="entry name" value="YaaC-like"/>
</dbReference>
<proteinExistence type="predicted"/>
<dbReference type="RefSeq" id="WP_013486645.1">
    <property type="nucleotide sequence ID" value="NC_014829.1"/>
</dbReference>
<keyword evidence="2" id="KW-1185">Reference proteome</keyword>
<dbReference type="AlphaFoldDB" id="E6TRK8"/>
<dbReference type="STRING" id="649639.Bcell_0010"/>
<sequence>MYNDISFITLFKSVEYVKKYLYERYKEAGFSSPKELAFQNSYSFVYYIELGQSYFEQGKKAPLSIKPVLFFYGLSHWLKGALLTIDPNYPATTQVLAHGVSTRKRKKQGYRFLTDEIKIQKEGFYPYVSKSLFNIKELTGEKYKMRHLIMSIPELAFLIEKFEGESILIQVNKVQNKVYAPLSLLKKMKITPRRFELMIKEKTNTIVQCIEKEENLIISYSGNNDKNNFPLYYNLNDKKYYLPSVPHLYLKIPEILSHFLLLYNLSMICRYETEWWGELLYSFSSNDRPYIQSFLDCTERKTPYLMESLFKAK</sequence>
<evidence type="ECO:0008006" key="3">
    <source>
        <dbReference type="Google" id="ProtNLM"/>
    </source>
</evidence>
<dbReference type="EMBL" id="CP002394">
    <property type="protein sequence ID" value="ADU28302.1"/>
    <property type="molecule type" value="Genomic_DNA"/>
</dbReference>
<dbReference type="Proteomes" id="UP000001401">
    <property type="component" value="Chromosome"/>
</dbReference>
<dbReference type="Pfam" id="PF14175">
    <property type="entry name" value="YaaC"/>
    <property type="match status" value="1"/>
</dbReference>
<dbReference type="eggNOG" id="ENOG502Z9JI">
    <property type="taxonomic scope" value="Bacteria"/>
</dbReference>
<dbReference type="OrthoDB" id="2380109at2"/>
<evidence type="ECO:0000313" key="1">
    <source>
        <dbReference type="EMBL" id="ADU28302.1"/>
    </source>
</evidence>
<organism evidence="1 2">
    <name type="scientific">Evansella cellulosilytica (strain ATCC 21833 / DSM 2522 / FERM P-1141 / JCM 9156 / N-4)</name>
    <name type="common">Bacillus cellulosilyticus</name>
    <dbReference type="NCBI Taxonomy" id="649639"/>
    <lineage>
        <taxon>Bacteria</taxon>
        <taxon>Bacillati</taxon>
        <taxon>Bacillota</taxon>
        <taxon>Bacilli</taxon>
        <taxon>Bacillales</taxon>
        <taxon>Bacillaceae</taxon>
        <taxon>Evansella</taxon>
    </lineage>
</organism>
<evidence type="ECO:0000313" key="2">
    <source>
        <dbReference type="Proteomes" id="UP000001401"/>
    </source>
</evidence>
<protein>
    <recommendedName>
        <fullName evidence="3">YaaC-like Protein</fullName>
    </recommendedName>
</protein>
<dbReference type="HOGENOM" id="CLU_067499_0_0_9"/>
<reference evidence="1" key="1">
    <citation type="submission" date="2010-12" db="EMBL/GenBank/DDBJ databases">
        <title>Complete sequence of Bacillus cellulosilyticus DSM 2522.</title>
        <authorList>
            <consortium name="US DOE Joint Genome Institute"/>
            <person name="Lucas S."/>
            <person name="Copeland A."/>
            <person name="Lapidus A."/>
            <person name="Cheng J.-F."/>
            <person name="Bruce D."/>
            <person name="Goodwin L."/>
            <person name="Pitluck S."/>
            <person name="Chertkov O."/>
            <person name="Detter J.C."/>
            <person name="Han C."/>
            <person name="Tapia R."/>
            <person name="Land M."/>
            <person name="Hauser L."/>
            <person name="Jeffries C."/>
            <person name="Kyrpides N."/>
            <person name="Ivanova N."/>
            <person name="Mikhailova N."/>
            <person name="Brumm P."/>
            <person name="Mead D."/>
            <person name="Woyke T."/>
        </authorList>
    </citation>
    <scope>NUCLEOTIDE SEQUENCE [LARGE SCALE GENOMIC DNA]</scope>
    <source>
        <strain evidence="1">DSM 2522</strain>
    </source>
</reference>
<gene>
    <name evidence="1" type="ordered locus">Bcell_0010</name>
</gene>